<dbReference type="InterPro" id="IPR009828">
    <property type="entry name" value="CYRIA/CYRIB_Rac1-bd"/>
</dbReference>
<dbReference type="PRINTS" id="PR01698">
    <property type="entry name" value="CYTOFMRPINTP"/>
</dbReference>
<dbReference type="RefSeq" id="XP_030878084.1">
    <property type="nucleotide sequence ID" value="XM_031022224.1"/>
</dbReference>
<comment type="similarity">
    <text evidence="1">Belongs to the CYFIP family.</text>
</comment>
<feature type="domain" description="CYRIA/CYRIB Rac1 binding" evidence="2">
    <location>
        <begin position="20"/>
        <end position="189"/>
    </location>
</feature>
<sequence length="528" mass="61787">MSSGTLFQELVKCNEQPNRVEIYEKTVEVLEPEVTKLMKFMYFQRKAIERFCSEVKRLCHAERRKDFVSEAYLLTLGKFINMFAVLDELKNMKCSVKNDHSAYKRAAQFLRKMADPQSIQESQNLSMFLANHNRITQCLHQQLEVIPGYEELLSDIVNICVDYYENKMYLTPSEKHMLLKVMGFGLYLMDGNVSNIYKLDAKKRINLSKIDKFFKQLQVVPLFGDMQIELARYIKTSAHYEENKSKWTCTQSSISPQYNICEQMVQIRDDHIRFISELARYSNSEVVTGSGLDSQKSDEEYRELFDLALRGLQLLSKWSAHVMEVYSWKLVHPTDKFCNKDCPGTAEEYERATRYNYTSEEKFAFVEVGADSLHYRVKLLLGRSIDLNRLITQRISAAMYKSLDQAISRFESEDLTSIVELEWLLEINRLTHRLLCKHMTLDSFDAMFREANHNVSAPYGRITLHVFWELNFDFLPNYCYNGSTNRFVRTAIPFTQEPQRDKPANVQPYYLYGSKSPQQQRGLDVCLS</sequence>
<dbReference type="Pfam" id="PF05994">
    <property type="entry name" value="FragX_IP"/>
    <property type="match status" value="2"/>
</dbReference>
<dbReference type="GO" id="GO:0030833">
    <property type="term" value="P:regulation of actin filament polymerization"/>
    <property type="evidence" value="ECO:0007669"/>
    <property type="project" value="InterPro"/>
</dbReference>
<evidence type="ECO:0000259" key="2">
    <source>
        <dbReference type="Pfam" id="PF07159"/>
    </source>
</evidence>
<dbReference type="AlphaFoldDB" id="A0A7F8QA18"/>
<evidence type="ECO:0000313" key="4">
    <source>
        <dbReference type="RefSeq" id="XP_030878084.1"/>
    </source>
</evidence>
<dbReference type="GeneID" id="102740760"/>
<accession>A0A7F8QA18</accession>
<dbReference type="GO" id="GO:0005737">
    <property type="term" value="C:cytoplasm"/>
    <property type="evidence" value="ECO:0007669"/>
    <property type="project" value="UniProtKB-ARBA"/>
</dbReference>
<dbReference type="GO" id="GO:0031267">
    <property type="term" value="F:small GTPase binding"/>
    <property type="evidence" value="ECO:0007669"/>
    <property type="project" value="InterPro"/>
</dbReference>
<keyword evidence="3" id="KW-1185">Reference proteome</keyword>
<name>A0A7F8QA18_LEPWE</name>
<organism evidence="3 4">
    <name type="scientific">Leptonychotes weddellii</name>
    <name type="common">Weddell seal</name>
    <name type="synonym">Otaria weddellii</name>
    <dbReference type="NCBI Taxonomy" id="9713"/>
    <lineage>
        <taxon>Eukaryota</taxon>
        <taxon>Metazoa</taxon>
        <taxon>Chordata</taxon>
        <taxon>Craniata</taxon>
        <taxon>Vertebrata</taxon>
        <taxon>Euteleostomi</taxon>
        <taxon>Mammalia</taxon>
        <taxon>Eutheria</taxon>
        <taxon>Laurasiatheria</taxon>
        <taxon>Carnivora</taxon>
        <taxon>Caniformia</taxon>
        <taxon>Pinnipedia</taxon>
        <taxon>Phocidae</taxon>
        <taxon>Monachinae</taxon>
        <taxon>Lobodontini</taxon>
        <taxon>Leptonychotes</taxon>
    </lineage>
</organism>
<evidence type="ECO:0000256" key="1">
    <source>
        <dbReference type="ARBA" id="ARBA00025790"/>
    </source>
</evidence>
<proteinExistence type="inferred from homology"/>
<dbReference type="InterPro" id="IPR008081">
    <property type="entry name" value="Cytoplasmic_FMR1-int"/>
</dbReference>
<dbReference type="KEGG" id="lww:102740760"/>
<dbReference type="Proteomes" id="UP000245341">
    <property type="component" value="Unplaced"/>
</dbReference>
<evidence type="ECO:0000313" key="3">
    <source>
        <dbReference type="Proteomes" id="UP000245341"/>
    </source>
</evidence>
<dbReference type="PIRSF" id="PIRSF008153">
    <property type="entry name" value="FMR1_interacting"/>
    <property type="match status" value="1"/>
</dbReference>
<dbReference type="OrthoDB" id="10265867at2759"/>
<protein>
    <submittedName>
        <fullName evidence="4">Cytoplasmic FMR1-interacting protein 2</fullName>
    </submittedName>
</protein>
<dbReference type="PANTHER" id="PTHR12195">
    <property type="entry name" value="CYTOPLASMIC FMR1-INTERACTING PROTEIN-RELATED"/>
    <property type="match status" value="1"/>
</dbReference>
<dbReference type="Pfam" id="PF07159">
    <property type="entry name" value="CYRIA-B_Rac1-bd"/>
    <property type="match status" value="1"/>
</dbReference>
<gene>
    <name evidence="4" type="primary">LOC102740760</name>
</gene>
<reference evidence="4" key="1">
    <citation type="submission" date="2025-08" db="UniProtKB">
        <authorList>
            <consortium name="RefSeq"/>
        </authorList>
    </citation>
    <scope>IDENTIFICATION</scope>
    <source>
        <tissue evidence="4">Liver</tissue>
    </source>
</reference>